<accession>A0A9P1BE18</accession>
<evidence type="ECO:0000256" key="3">
    <source>
        <dbReference type="ARBA" id="ARBA00022676"/>
    </source>
</evidence>
<name>A0A9P1BE18_9DINO</name>
<dbReference type="EMBL" id="CAMXCT020000001">
    <property type="protein sequence ID" value="CAL1125002.1"/>
    <property type="molecule type" value="Genomic_DNA"/>
</dbReference>
<dbReference type="Proteomes" id="UP001152797">
    <property type="component" value="Unassembled WGS sequence"/>
</dbReference>
<dbReference type="Pfam" id="PF02366">
    <property type="entry name" value="PMT"/>
    <property type="match status" value="1"/>
</dbReference>
<keyword evidence="5 8" id="KW-0812">Transmembrane</keyword>
<dbReference type="GO" id="GO:0016763">
    <property type="term" value="F:pentosyltransferase activity"/>
    <property type="evidence" value="ECO:0007669"/>
    <property type="project" value="TreeGrafter"/>
</dbReference>
<keyword evidence="13" id="KW-1185">Reference proteome</keyword>
<keyword evidence="4" id="KW-0808">Transferase</keyword>
<feature type="transmembrane region" description="Helical" evidence="8">
    <location>
        <begin position="205"/>
        <end position="224"/>
    </location>
</feature>
<dbReference type="EMBL" id="CAMXCT030000001">
    <property type="protein sequence ID" value="CAL4758939.1"/>
    <property type="molecule type" value="Genomic_DNA"/>
</dbReference>
<evidence type="ECO:0000256" key="8">
    <source>
        <dbReference type="SAM" id="Phobius"/>
    </source>
</evidence>
<evidence type="ECO:0000256" key="9">
    <source>
        <dbReference type="SAM" id="SignalP"/>
    </source>
</evidence>
<evidence type="ECO:0000313" key="11">
    <source>
        <dbReference type="EMBL" id="CAI3971627.1"/>
    </source>
</evidence>
<protein>
    <recommendedName>
        <fullName evidence="10">ArnT-like N-terminal domain-containing protein</fullName>
    </recommendedName>
</protein>
<feature type="transmembrane region" description="Helical" evidence="8">
    <location>
        <begin position="176"/>
        <end position="193"/>
    </location>
</feature>
<evidence type="ECO:0000256" key="1">
    <source>
        <dbReference type="ARBA" id="ARBA00004651"/>
    </source>
</evidence>
<keyword evidence="6 8" id="KW-1133">Transmembrane helix</keyword>
<reference evidence="12 13" key="2">
    <citation type="submission" date="2024-05" db="EMBL/GenBank/DDBJ databases">
        <authorList>
            <person name="Chen Y."/>
            <person name="Shah S."/>
            <person name="Dougan E. K."/>
            <person name="Thang M."/>
            <person name="Chan C."/>
        </authorList>
    </citation>
    <scope>NUCLEOTIDE SEQUENCE [LARGE SCALE GENOMIC DNA]</scope>
</reference>
<dbReference type="InterPro" id="IPR003342">
    <property type="entry name" value="ArnT-like_N"/>
</dbReference>
<keyword evidence="7 8" id="KW-0472">Membrane</keyword>
<dbReference type="GO" id="GO:0008610">
    <property type="term" value="P:lipid biosynthetic process"/>
    <property type="evidence" value="ECO:0007669"/>
    <property type="project" value="UniProtKB-ARBA"/>
</dbReference>
<evidence type="ECO:0000259" key="10">
    <source>
        <dbReference type="Pfam" id="PF02366"/>
    </source>
</evidence>
<feature type="transmembrane region" description="Helical" evidence="8">
    <location>
        <begin position="153"/>
        <end position="170"/>
    </location>
</feature>
<keyword evidence="9" id="KW-0732">Signal</keyword>
<organism evidence="11">
    <name type="scientific">Cladocopium goreaui</name>
    <dbReference type="NCBI Taxonomy" id="2562237"/>
    <lineage>
        <taxon>Eukaryota</taxon>
        <taxon>Sar</taxon>
        <taxon>Alveolata</taxon>
        <taxon>Dinophyceae</taxon>
        <taxon>Suessiales</taxon>
        <taxon>Symbiodiniaceae</taxon>
        <taxon>Cladocopium</taxon>
    </lineage>
</organism>
<dbReference type="GO" id="GO:0005886">
    <property type="term" value="C:plasma membrane"/>
    <property type="evidence" value="ECO:0007669"/>
    <property type="project" value="UniProtKB-SubCell"/>
</dbReference>
<evidence type="ECO:0000256" key="7">
    <source>
        <dbReference type="ARBA" id="ARBA00023136"/>
    </source>
</evidence>
<keyword evidence="2" id="KW-1003">Cell membrane</keyword>
<feature type="transmembrane region" description="Helical" evidence="8">
    <location>
        <begin position="105"/>
        <end position="122"/>
    </location>
</feature>
<feature type="transmembrane region" description="Helical" evidence="8">
    <location>
        <begin position="340"/>
        <end position="360"/>
    </location>
</feature>
<dbReference type="PANTHER" id="PTHR33908:SF11">
    <property type="entry name" value="MEMBRANE PROTEIN"/>
    <property type="match status" value="1"/>
</dbReference>
<sequence>MKQRELWLLIAFTLVVRGGVLRASFDSLQADPDAYRELARNIIEHGTLGTGEQPSAYRPPLYPILLVPCIALQGSDPLGIALLHVLLGTGTVALTWAIGDRWGLGRWRLLAAVLVAVDPILLRQSTLVMTETLATFATTLAIFLLTTTRGERFSAARLFAGGCAIGVATLTRPTFLLWAAFGVAAVLAAVFFQQGSLQQRLKQQIARATLITAGVVLLLAPWVARNMAAFGAPVLATTHGGFTLLLANNPSFYAYLREAPSGEVWDATAFNEEQAARLQRRSPAEELESNRTAYQQAWQHIEAEPAMFVRACFVGVGRFWGLVPHRVVERESSLRRSVRYVIGVWHFGVFVLAVIGAVHWRQRLVVLPWVWATLLVLSLSLVHACYWSNLRMRAPLVPVVSLYEQGVRPSRSGLVCAGKDALLLTRHFANPQRLPSRAKSMVRALWLAALMTVVVLTTCRQSAAVDVELPTANLRGPINIDAQSANRWWQGAYEIWLLRGDCVISQGRSFAKSDEAVVWIERDVEGSGTSKLIVYLEGSAELVVETPQGPNQFTDHTWFGRFYSDQPVQVRVPNPGAEPKIKPPVYEAALARRDPYHRAAVQRTQFTQFDADTPEVDPMPPGARRLRAFPRSNVPVNVRWFPSPSGKEWVAVIDSGVNLIIDGVDEIGSVDILTDRMVIWTAGLEQPDLSGQSLQGDETPIELYLEGNIVFRQGERIVHAQRMYYNVNREVGTVLDAEILTPVPAYEGLLRLKADVVQQTGPGHFYAERGFLTTSRFGAPRYRLQSQQIFFDDTQVPVIDPMTGAPAFDPATGEPLVEHERLATAKNNFLFLGPVPVFYWPRFATDVSDPSFFIQRAAIKNDQIFGTQVLIDWNAYQLFGIENRPEGTEWDFSTDYLSDRGPAGGTSFRYNRAGTFFDSPTTYAGFLDAWAIQDHGDDNLGAGRMDIPPDKDFRYRLLWRHREYFVNSMRLTAEVGWISDRNFLEQYFENEWDDFKDESTGIELKQLRDIRSWSITTDVRLNDFVTTTEWLPRGDYFQLGQSLFGDRLTWFQHSSAGYARYRTASFPDNPTLAADFVPLPWDVTAAGERLATRHGLELPVPLGPTKFVPYVVGELAHWGEDISGNDLQRAYGAAGLRASLPMWNAYPMVESPLFNVHGLAHKVVFGADFTYADANQDLTDLQLYDAIDDDNIEAFTRRFTSFDFGGTLPPEFDPRFYALRYGIANYVTSPTTEIADDLTTLRLDVEQRWQTKRGMPGQRRIIDWIVFDTGAVIFPDAARDNFNEDVGLVHYDFRWHVGDKLTLLSDGIFDFFPDGQKITTVGGYLNRPPRGAISLQFRLLDGPITSTALIASYSYLMSPKWISTVGAMVDFENDVQTESLTITRIGESLLVSAGITGNSTKDVVGVNFTIEPRFFPSSRIRGAGGAQIPPAGAFGLE</sequence>
<evidence type="ECO:0000313" key="12">
    <source>
        <dbReference type="EMBL" id="CAL4758939.1"/>
    </source>
</evidence>
<feature type="transmembrane region" description="Helical" evidence="8">
    <location>
        <begin position="441"/>
        <end position="458"/>
    </location>
</feature>
<feature type="transmembrane region" description="Helical" evidence="8">
    <location>
        <begin position="78"/>
        <end position="98"/>
    </location>
</feature>
<feature type="transmembrane region" description="Helical" evidence="8">
    <location>
        <begin position="128"/>
        <end position="146"/>
    </location>
</feature>
<dbReference type="GO" id="GO:0006493">
    <property type="term" value="P:protein O-linked glycosylation"/>
    <property type="evidence" value="ECO:0007669"/>
    <property type="project" value="InterPro"/>
</dbReference>
<feature type="chain" id="PRO_5043269365" description="ArnT-like N-terminal domain-containing protein" evidence="9">
    <location>
        <begin position="19"/>
        <end position="1437"/>
    </location>
</feature>
<feature type="transmembrane region" description="Helical" evidence="8">
    <location>
        <begin position="366"/>
        <end position="386"/>
    </location>
</feature>
<reference evidence="11" key="1">
    <citation type="submission" date="2022-10" db="EMBL/GenBank/DDBJ databases">
        <authorList>
            <person name="Chen Y."/>
            <person name="Dougan E. K."/>
            <person name="Chan C."/>
            <person name="Rhodes N."/>
            <person name="Thang M."/>
        </authorList>
    </citation>
    <scope>NUCLEOTIDE SEQUENCE</scope>
</reference>
<proteinExistence type="predicted"/>
<evidence type="ECO:0000313" key="13">
    <source>
        <dbReference type="Proteomes" id="UP001152797"/>
    </source>
</evidence>
<dbReference type="PANTHER" id="PTHR33908">
    <property type="entry name" value="MANNOSYLTRANSFERASE YKCB-RELATED"/>
    <property type="match status" value="1"/>
</dbReference>
<evidence type="ECO:0000256" key="5">
    <source>
        <dbReference type="ARBA" id="ARBA00022692"/>
    </source>
</evidence>
<comment type="caution">
    <text evidence="11">The sequence shown here is derived from an EMBL/GenBank/DDBJ whole genome shotgun (WGS) entry which is preliminary data.</text>
</comment>
<feature type="transmembrane region" description="Helical" evidence="8">
    <location>
        <begin position="230"/>
        <end position="247"/>
    </location>
</feature>
<comment type="subcellular location">
    <subcellularLocation>
        <location evidence="1">Cell membrane</location>
        <topology evidence="1">Multi-pass membrane protein</topology>
    </subcellularLocation>
</comment>
<gene>
    <name evidence="11" type="ORF">C1SCF055_LOCUS217</name>
</gene>
<evidence type="ECO:0000256" key="4">
    <source>
        <dbReference type="ARBA" id="ARBA00022679"/>
    </source>
</evidence>
<evidence type="ECO:0000256" key="2">
    <source>
        <dbReference type="ARBA" id="ARBA00022475"/>
    </source>
</evidence>
<feature type="signal peptide" evidence="9">
    <location>
        <begin position="1"/>
        <end position="18"/>
    </location>
</feature>
<feature type="domain" description="ArnT-like N-terminal" evidence="10">
    <location>
        <begin position="78"/>
        <end position="222"/>
    </location>
</feature>
<dbReference type="GO" id="GO:0000030">
    <property type="term" value="F:mannosyltransferase activity"/>
    <property type="evidence" value="ECO:0007669"/>
    <property type="project" value="InterPro"/>
</dbReference>
<keyword evidence="3" id="KW-0328">Glycosyltransferase</keyword>
<dbReference type="EMBL" id="CAMXCT010000001">
    <property type="protein sequence ID" value="CAI3971627.1"/>
    <property type="molecule type" value="Genomic_DNA"/>
</dbReference>
<evidence type="ECO:0000256" key="6">
    <source>
        <dbReference type="ARBA" id="ARBA00022989"/>
    </source>
</evidence>
<dbReference type="InterPro" id="IPR050297">
    <property type="entry name" value="LipidA_mod_glycosyltrf_83"/>
</dbReference>